<feature type="region of interest" description="Disordered" evidence="2">
    <location>
        <begin position="289"/>
        <end position="324"/>
    </location>
</feature>
<feature type="compositionally biased region" description="Low complexity" evidence="2">
    <location>
        <begin position="289"/>
        <end position="317"/>
    </location>
</feature>
<dbReference type="SUPFAM" id="SSF57701">
    <property type="entry name" value="Zn2/Cys6 DNA-binding domain"/>
    <property type="match status" value="1"/>
</dbReference>
<dbReference type="InterPro" id="IPR050797">
    <property type="entry name" value="Carb_Metab_Trans_Reg"/>
</dbReference>
<dbReference type="EMBL" id="CDHN01000001">
    <property type="protein sequence ID" value="CEJ80585.1"/>
    <property type="molecule type" value="Genomic_DNA"/>
</dbReference>
<dbReference type="PROSITE" id="PS50048">
    <property type="entry name" value="ZN2_CY6_FUNGAL_2"/>
    <property type="match status" value="1"/>
</dbReference>
<evidence type="ECO:0000313" key="5">
    <source>
        <dbReference type="Proteomes" id="UP000039046"/>
    </source>
</evidence>
<dbReference type="Pfam" id="PF00172">
    <property type="entry name" value="Zn_clus"/>
    <property type="match status" value="1"/>
</dbReference>
<protein>
    <recommendedName>
        <fullName evidence="3">Zn(2)-C6 fungal-type domain-containing protein</fullName>
    </recommendedName>
</protein>
<dbReference type="HOGENOM" id="CLU_035622_0_0_1"/>
<dbReference type="SMART" id="SM00066">
    <property type="entry name" value="GAL4"/>
    <property type="match status" value="1"/>
</dbReference>
<dbReference type="OrthoDB" id="5394557at2759"/>
<feature type="region of interest" description="Disordered" evidence="2">
    <location>
        <begin position="421"/>
        <end position="453"/>
    </location>
</feature>
<dbReference type="GO" id="GO:0008270">
    <property type="term" value="F:zinc ion binding"/>
    <property type="evidence" value="ECO:0007669"/>
    <property type="project" value="InterPro"/>
</dbReference>
<feature type="compositionally biased region" description="Polar residues" evidence="2">
    <location>
        <begin position="444"/>
        <end position="453"/>
    </location>
</feature>
<evidence type="ECO:0000259" key="3">
    <source>
        <dbReference type="PROSITE" id="PS50048"/>
    </source>
</evidence>
<keyword evidence="5" id="KW-1185">Reference proteome</keyword>
<name>A0A0A1T3B6_9HYPO</name>
<reference evidence="4 5" key="1">
    <citation type="journal article" date="2015" name="Genome Announc.">
        <title>Draft Genome Sequence and Gene Annotation of the Entomopathogenic Fungus Verticillium hemipterigenum.</title>
        <authorList>
            <person name="Horn F."/>
            <person name="Habel A."/>
            <person name="Scharf D.H."/>
            <person name="Dworschak J."/>
            <person name="Brakhage A.A."/>
            <person name="Guthke R."/>
            <person name="Hertweck C."/>
            <person name="Linde J."/>
        </authorList>
    </citation>
    <scope>NUCLEOTIDE SEQUENCE [LARGE SCALE GENOMIC DNA]</scope>
</reference>
<evidence type="ECO:0000313" key="4">
    <source>
        <dbReference type="EMBL" id="CEJ80585.1"/>
    </source>
</evidence>
<dbReference type="AlphaFoldDB" id="A0A0A1T3B6"/>
<dbReference type="STRING" id="1531966.A0A0A1T3B6"/>
<dbReference type="CDD" id="cd00067">
    <property type="entry name" value="GAL4"/>
    <property type="match status" value="1"/>
</dbReference>
<organism evidence="4 5">
    <name type="scientific">[Torrubiella] hemipterigena</name>
    <dbReference type="NCBI Taxonomy" id="1531966"/>
    <lineage>
        <taxon>Eukaryota</taxon>
        <taxon>Fungi</taxon>
        <taxon>Dikarya</taxon>
        <taxon>Ascomycota</taxon>
        <taxon>Pezizomycotina</taxon>
        <taxon>Sordariomycetes</taxon>
        <taxon>Hypocreomycetidae</taxon>
        <taxon>Hypocreales</taxon>
        <taxon>Clavicipitaceae</taxon>
        <taxon>Clavicipitaceae incertae sedis</taxon>
        <taxon>'Torrubiella' clade</taxon>
    </lineage>
</organism>
<dbReference type="PANTHER" id="PTHR31668">
    <property type="entry name" value="GLUCOSE TRANSPORT TRANSCRIPTION REGULATOR RGT1-RELATED-RELATED"/>
    <property type="match status" value="1"/>
</dbReference>
<dbReference type="InterPro" id="IPR001138">
    <property type="entry name" value="Zn2Cys6_DnaBD"/>
</dbReference>
<evidence type="ECO:0000256" key="1">
    <source>
        <dbReference type="ARBA" id="ARBA00023242"/>
    </source>
</evidence>
<dbReference type="PROSITE" id="PS00463">
    <property type="entry name" value="ZN2_CY6_FUNGAL_1"/>
    <property type="match status" value="1"/>
</dbReference>
<dbReference type="InterPro" id="IPR036864">
    <property type="entry name" value="Zn2-C6_fun-type_DNA-bd_sf"/>
</dbReference>
<feature type="domain" description="Zn(2)-C6 fungal-type" evidence="3">
    <location>
        <begin position="64"/>
        <end position="99"/>
    </location>
</feature>
<dbReference type="Gene3D" id="4.10.240.10">
    <property type="entry name" value="Zn(2)-C6 fungal-type DNA-binding domain"/>
    <property type="match status" value="1"/>
</dbReference>
<feature type="compositionally biased region" description="Polar residues" evidence="2">
    <location>
        <begin position="426"/>
        <end position="436"/>
    </location>
</feature>
<gene>
    <name evidence="4" type="ORF">VHEMI00761</name>
</gene>
<sequence length="453" mass="49080">MVNPINHYPIQGKRFSPRGLDPYYGGLVDRKAAQNLRAAEQAEVGPHEREANENQPQRKRISLACSRCRKRKIRCSGDDGNGQPCLNCKSSNKEHECHFLRVGAIARPEFEYNVVACRKNEPRVPSAYQPLPVTPNIYQENMVIPTTESSVYRSNPHYGLAPRYVYPVAGWTGDYSDEDGAEYAVCQPSYTQQLNGPETQYVMPYRIVSTSASRQPLQAPAYSDPSMPFGYSGDTVSAPLMLRSPNPDAFPLGHAVGSDPVVDGSERLPLGLARRPLVGCGPSNYRAGSLSSAYSKSSQTTTTTTTTTSTSDAASPSSPVPDMSASYAGYESVSPLSAFPLSVTSAVQPHIVPDSNVYTTSISPTSVPSTDVVLRTSASVPELSYRYDDTTIRLAKSGSTECLYSGMELARPYHVLRSQKIKALSSPRSDPGTTSPEIRCKRSPSLSTCGIPG</sequence>
<accession>A0A0A1T3B6</accession>
<keyword evidence="1" id="KW-0539">Nucleus</keyword>
<proteinExistence type="predicted"/>
<dbReference type="GO" id="GO:0000981">
    <property type="term" value="F:DNA-binding transcription factor activity, RNA polymerase II-specific"/>
    <property type="evidence" value="ECO:0007669"/>
    <property type="project" value="InterPro"/>
</dbReference>
<evidence type="ECO:0000256" key="2">
    <source>
        <dbReference type="SAM" id="MobiDB-lite"/>
    </source>
</evidence>
<dbReference type="Proteomes" id="UP000039046">
    <property type="component" value="Unassembled WGS sequence"/>
</dbReference>